<sequence>MQLQTYDFIAIGLGPFNLSLACLTEPLTDVNALFLDQVEQFEWHAGMMLPNATLQTPFMADLVTLADPTSPFSFLNYAKTQGRLYSFYIKESFFLMRNEYNAYCQWALAQLSNVRLGNRVERVEYDAAEALYLVHSRDLRSGQICTYRAHKLVLGTGTSPFIPECCRHLGVRARHAASYLRDKASLQRRRSITIIGSGQSAAEIYYDLLQDIDRCGYQLNWLTRSPRFYPLEYSKLTLEMTSPDYIDYFHALPATKRDQLIRQQHGLYKGINLSLINDIFDLLYNKRLNGDIPTRLLTNADLRFCHYDEVRDRYDMVLRQTESGQDYQQQSEALVLATGYHYQLPEFLAPIRSRLRWDEKKRLDVARNYSVDHAASEVFVQNVGLYSHGLSTPDLGMACYRNATIVREITGVEHYAIEQRIAFQQFALPLGSEVIPEEARAA</sequence>
<comment type="similarity">
    <text evidence="3">Belongs to the lysine N(6)-hydroxylase/L-ornithine N(5)-oxygenase family.</text>
</comment>
<dbReference type="EMBL" id="MAQB02000001">
    <property type="protein sequence ID" value="OFJ49917.1"/>
    <property type="molecule type" value="Genomic_DNA"/>
</dbReference>
<name>A0A1E8PV04_9BURK</name>
<dbReference type="GO" id="GO:0016491">
    <property type="term" value="F:oxidoreductase activity"/>
    <property type="evidence" value="ECO:0007669"/>
    <property type="project" value="UniProtKB-KW"/>
</dbReference>
<accession>A0A1E8PV04</accession>
<keyword evidence="5" id="KW-0274">FAD</keyword>
<evidence type="ECO:0000313" key="9">
    <source>
        <dbReference type="Proteomes" id="UP000092634"/>
    </source>
</evidence>
<dbReference type="Gene3D" id="3.50.50.60">
    <property type="entry name" value="FAD/NAD(P)-binding domain"/>
    <property type="match status" value="1"/>
</dbReference>
<gene>
    <name evidence="8" type="ORF">BA896_014725</name>
</gene>
<dbReference type="InterPro" id="IPR025700">
    <property type="entry name" value="Lys/Orn_oxygenase"/>
</dbReference>
<keyword evidence="6" id="KW-0521">NADP</keyword>
<protein>
    <submittedName>
        <fullName evidence="8">Alcaligin biosynthesis protein</fullName>
    </submittedName>
</protein>
<keyword evidence="4" id="KW-0285">Flavoprotein</keyword>
<evidence type="ECO:0000256" key="1">
    <source>
        <dbReference type="ARBA" id="ARBA00001974"/>
    </source>
</evidence>
<dbReference type="InterPro" id="IPR036188">
    <property type="entry name" value="FAD/NAD-bd_sf"/>
</dbReference>
<dbReference type="Pfam" id="PF13434">
    <property type="entry name" value="Lys_Orn_oxgnase"/>
    <property type="match status" value="1"/>
</dbReference>
<dbReference type="PANTHER" id="PTHR42802:SF1">
    <property type="entry name" value="L-ORNITHINE N(5)-MONOOXYGENASE"/>
    <property type="match status" value="1"/>
</dbReference>
<evidence type="ECO:0000256" key="2">
    <source>
        <dbReference type="ARBA" id="ARBA00004924"/>
    </source>
</evidence>
<evidence type="ECO:0000313" key="8">
    <source>
        <dbReference type="EMBL" id="OFJ49917.1"/>
    </source>
</evidence>
<evidence type="ECO:0000256" key="7">
    <source>
        <dbReference type="ARBA" id="ARBA00023002"/>
    </source>
</evidence>
<organism evidence="8 9">
    <name type="scientific">Janthinobacterium lividum</name>
    <dbReference type="NCBI Taxonomy" id="29581"/>
    <lineage>
        <taxon>Bacteria</taxon>
        <taxon>Pseudomonadati</taxon>
        <taxon>Pseudomonadota</taxon>
        <taxon>Betaproteobacteria</taxon>
        <taxon>Burkholderiales</taxon>
        <taxon>Oxalobacteraceae</taxon>
        <taxon>Janthinobacterium</taxon>
    </lineage>
</organism>
<dbReference type="PANTHER" id="PTHR42802">
    <property type="entry name" value="MONOOXYGENASE"/>
    <property type="match status" value="1"/>
</dbReference>
<reference evidence="8 9" key="1">
    <citation type="submission" date="2016-10" db="EMBL/GenBank/DDBJ databases">
        <title>Updated version of Genome Assembly of Janthinobacterium lividum ERGS5:01.</title>
        <authorList>
            <person name="Kumar R."/>
            <person name="Acharya V."/>
            <person name="Singh D."/>
        </authorList>
    </citation>
    <scope>NUCLEOTIDE SEQUENCE [LARGE SCALE GENOMIC DNA]</scope>
    <source>
        <strain evidence="8 9">ERGS5:01</strain>
    </source>
</reference>
<evidence type="ECO:0000256" key="5">
    <source>
        <dbReference type="ARBA" id="ARBA00022827"/>
    </source>
</evidence>
<evidence type="ECO:0000256" key="4">
    <source>
        <dbReference type="ARBA" id="ARBA00022630"/>
    </source>
</evidence>
<evidence type="ECO:0000256" key="6">
    <source>
        <dbReference type="ARBA" id="ARBA00022857"/>
    </source>
</evidence>
<keyword evidence="7" id="KW-0560">Oxidoreductase</keyword>
<dbReference type="Proteomes" id="UP000092634">
    <property type="component" value="Unassembled WGS sequence"/>
</dbReference>
<comment type="cofactor">
    <cofactor evidence="1">
        <name>FAD</name>
        <dbReference type="ChEBI" id="CHEBI:57692"/>
    </cofactor>
</comment>
<comment type="caution">
    <text evidence="8">The sequence shown here is derived from an EMBL/GenBank/DDBJ whole genome shotgun (WGS) entry which is preliminary data.</text>
</comment>
<dbReference type="AlphaFoldDB" id="A0A1E8PV04"/>
<comment type="pathway">
    <text evidence="2">Siderophore biosynthesis.</text>
</comment>
<dbReference type="SUPFAM" id="SSF51905">
    <property type="entry name" value="FAD/NAD(P)-binding domain"/>
    <property type="match status" value="1"/>
</dbReference>
<proteinExistence type="inferred from homology"/>
<evidence type="ECO:0000256" key="3">
    <source>
        <dbReference type="ARBA" id="ARBA00007588"/>
    </source>
</evidence>